<evidence type="ECO:0000256" key="1">
    <source>
        <dbReference type="ARBA" id="ARBA00004324"/>
    </source>
</evidence>
<dbReference type="InParanoid" id="A0A1E7EMJ7"/>
<reference evidence="9 10" key="1">
    <citation type="submission" date="2016-09" db="EMBL/GenBank/DDBJ databases">
        <title>Extensive genetic diversity and differential bi-allelic expression allows diatom success in the polar Southern Ocean.</title>
        <authorList>
            <consortium name="DOE Joint Genome Institute"/>
            <person name="Mock T."/>
            <person name="Otillar R.P."/>
            <person name="Strauss J."/>
            <person name="Dupont C."/>
            <person name="Frickenhaus S."/>
            <person name="Maumus F."/>
            <person name="Mcmullan M."/>
            <person name="Sanges R."/>
            <person name="Schmutz J."/>
            <person name="Toseland A."/>
            <person name="Valas R."/>
            <person name="Veluchamy A."/>
            <person name="Ward B.J."/>
            <person name="Allen A."/>
            <person name="Barry K."/>
            <person name="Falciatore A."/>
            <person name="Ferrante M."/>
            <person name="Fortunato A.E."/>
            <person name="Gloeckner G."/>
            <person name="Gruber A."/>
            <person name="Hipkin R."/>
            <person name="Janech M."/>
            <person name="Kroth P."/>
            <person name="Leese F."/>
            <person name="Lindquist E."/>
            <person name="Lyon B.R."/>
            <person name="Martin J."/>
            <person name="Mayer C."/>
            <person name="Parker M."/>
            <person name="Quesneville H."/>
            <person name="Raymond J."/>
            <person name="Uhlig C."/>
            <person name="Valentin K.U."/>
            <person name="Worden A.Z."/>
            <person name="Armbrust E.V."/>
            <person name="Bowler C."/>
            <person name="Green B."/>
            <person name="Moulton V."/>
            <person name="Van Oosterhout C."/>
            <person name="Grigoriev I."/>
        </authorList>
    </citation>
    <scope>NUCLEOTIDE SEQUENCE [LARGE SCALE GENOMIC DNA]</scope>
    <source>
        <strain evidence="9 10">CCMP1102</strain>
    </source>
</reference>
<feature type="compositionally biased region" description="Basic and acidic residues" evidence="8">
    <location>
        <begin position="1"/>
        <end position="11"/>
    </location>
</feature>
<comment type="subcellular location">
    <subcellularLocation>
        <location evidence="1">Nucleus speckle</location>
    </subcellularLocation>
    <subcellularLocation>
        <location evidence="2">Nucleus</location>
        <location evidence="2">Nucleolus</location>
    </subcellularLocation>
</comment>
<protein>
    <recommendedName>
        <fullName evidence="4">ADP-ribosylation factor-like protein 6-interacting protein 4</fullName>
    </recommendedName>
</protein>
<dbReference type="EMBL" id="KV784388">
    <property type="protein sequence ID" value="OEU07172.1"/>
    <property type="molecule type" value="Genomic_DNA"/>
</dbReference>
<evidence type="ECO:0000256" key="6">
    <source>
        <dbReference type="ARBA" id="ARBA00023187"/>
    </source>
</evidence>
<gene>
    <name evidence="9" type="ORF">FRACYDRAFT_251462</name>
</gene>
<dbReference type="Pfam" id="PF10500">
    <property type="entry name" value="SR-25"/>
    <property type="match status" value="1"/>
</dbReference>
<dbReference type="AlphaFoldDB" id="A0A1E7EMJ7"/>
<evidence type="ECO:0000256" key="3">
    <source>
        <dbReference type="ARBA" id="ARBA00006852"/>
    </source>
</evidence>
<evidence type="ECO:0000313" key="9">
    <source>
        <dbReference type="EMBL" id="OEU07172.1"/>
    </source>
</evidence>
<evidence type="ECO:0000256" key="5">
    <source>
        <dbReference type="ARBA" id="ARBA00022664"/>
    </source>
</evidence>
<dbReference type="GO" id="GO:0006397">
    <property type="term" value="P:mRNA processing"/>
    <property type="evidence" value="ECO:0007669"/>
    <property type="project" value="UniProtKB-KW"/>
</dbReference>
<accession>A0A1E7EMJ7</accession>
<dbReference type="KEGG" id="fcy:FRACYDRAFT_251462"/>
<keyword evidence="6" id="KW-0508">mRNA splicing</keyword>
<sequence length="188" mass="21017">MEDENEKEKGKCNNTNVAAVKQKGKSNDDYVDDKNQMIQKDDYHHHTHSDGGNDSDDDRRLPSSSSSLVAAVESSQPTNPIISSIDKKIGKDIVTTTATKVTKTTTETTDKKPKKSMMIPMSKAQYDIQQSQIREVYDPLSGRTRLIRGSGEVIERIVSNQMHRQINTMSTSGDGYAYTKSIFDKINK</sequence>
<dbReference type="GO" id="GO:0005730">
    <property type="term" value="C:nucleolus"/>
    <property type="evidence" value="ECO:0007669"/>
    <property type="project" value="UniProtKB-SubCell"/>
</dbReference>
<dbReference type="GO" id="GO:0008380">
    <property type="term" value="P:RNA splicing"/>
    <property type="evidence" value="ECO:0007669"/>
    <property type="project" value="UniProtKB-KW"/>
</dbReference>
<evidence type="ECO:0000256" key="2">
    <source>
        <dbReference type="ARBA" id="ARBA00004604"/>
    </source>
</evidence>
<feature type="compositionally biased region" description="Basic and acidic residues" evidence="8">
    <location>
        <begin position="25"/>
        <end position="61"/>
    </location>
</feature>
<dbReference type="OrthoDB" id="48562at2759"/>
<name>A0A1E7EMJ7_9STRA</name>
<evidence type="ECO:0000256" key="8">
    <source>
        <dbReference type="SAM" id="MobiDB-lite"/>
    </source>
</evidence>
<keyword evidence="5" id="KW-0507">mRNA processing</keyword>
<keyword evidence="7" id="KW-0539">Nucleus</keyword>
<feature type="region of interest" description="Disordered" evidence="8">
    <location>
        <begin position="1"/>
        <end position="76"/>
    </location>
</feature>
<evidence type="ECO:0000256" key="7">
    <source>
        <dbReference type="ARBA" id="ARBA00023242"/>
    </source>
</evidence>
<comment type="similarity">
    <text evidence="3">Belongs to the ARL6IP4 family.</text>
</comment>
<dbReference type="GO" id="GO:0016607">
    <property type="term" value="C:nuclear speck"/>
    <property type="evidence" value="ECO:0007669"/>
    <property type="project" value="UniProtKB-SubCell"/>
</dbReference>
<dbReference type="InterPro" id="IPR019532">
    <property type="entry name" value="Nucl_RNA-splicing_assoc_SR-25"/>
</dbReference>
<proteinExistence type="inferred from homology"/>
<organism evidence="9 10">
    <name type="scientific">Fragilariopsis cylindrus CCMP1102</name>
    <dbReference type="NCBI Taxonomy" id="635003"/>
    <lineage>
        <taxon>Eukaryota</taxon>
        <taxon>Sar</taxon>
        <taxon>Stramenopiles</taxon>
        <taxon>Ochrophyta</taxon>
        <taxon>Bacillariophyta</taxon>
        <taxon>Bacillariophyceae</taxon>
        <taxon>Bacillariophycidae</taxon>
        <taxon>Bacillariales</taxon>
        <taxon>Bacillariaceae</taxon>
        <taxon>Fragilariopsis</taxon>
    </lineage>
</organism>
<keyword evidence="10" id="KW-1185">Reference proteome</keyword>
<evidence type="ECO:0000313" key="10">
    <source>
        <dbReference type="Proteomes" id="UP000095751"/>
    </source>
</evidence>
<evidence type="ECO:0000256" key="4">
    <source>
        <dbReference type="ARBA" id="ARBA00017993"/>
    </source>
</evidence>
<feature type="compositionally biased region" description="Low complexity" evidence="8">
    <location>
        <begin position="62"/>
        <end position="75"/>
    </location>
</feature>
<dbReference type="Proteomes" id="UP000095751">
    <property type="component" value="Unassembled WGS sequence"/>
</dbReference>